<dbReference type="PANTHER" id="PTHR33371:SF4">
    <property type="entry name" value="INTERMEMBRANE PHOSPHOLIPID TRANSPORT SYSTEM BINDING PROTEIN MLAD"/>
    <property type="match status" value="1"/>
</dbReference>
<keyword evidence="4" id="KW-1185">Reference proteome</keyword>
<dbReference type="Proteomes" id="UP000247565">
    <property type="component" value="Unassembled WGS sequence"/>
</dbReference>
<evidence type="ECO:0000313" key="4">
    <source>
        <dbReference type="Proteomes" id="UP000247565"/>
    </source>
</evidence>
<sequence>MLMIKQRNVSAYMASTFVLIIAIGFYAYSRFILFGTGEDRYSIEAQFFSSNTVNPGGKVILSGIPVGVIKSINLNKKTFMSEVKMDINKNIHLPTDSQFVISSISMTDDGVIIIKPGKNRNFIKAGNKISNTMPYVSLEQQISNYIFGSMSVASQ</sequence>
<keyword evidence="1" id="KW-1133">Transmembrane helix</keyword>
<dbReference type="PANTHER" id="PTHR33371">
    <property type="entry name" value="INTERMEMBRANE PHOSPHOLIPID TRANSPORT SYSTEM BINDING PROTEIN MLAD-RELATED"/>
    <property type="match status" value="1"/>
</dbReference>
<dbReference type="EMBL" id="QGLT01000002">
    <property type="protein sequence ID" value="PXZ00844.1"/>
    <property type="molecule type" value="Genomic_DNA"/>
</dbReference>
<keyword evidence="1" id="KW-0812">Transmembrane</keyword>
<protein>
    <submittedName>
        <fullName evidence="3">Organic solvent ABC transporter substrate-binding protein</fullName>
    </submittedName>
</protein>
<dbReference type="AlphaFoldDB" id="A0A318N244"/>
<dbReference type="InterPro" id="IPR003399">
    <property type="entry name" value="Mce/MlaD"/>
</dbReference>
<keyword evidence="1" id="KW-0472">Membrane</keyword>
<accession>A0A318N244</accession>
<evidence type="ECO:0000256" key="1">
    <source>
        <dbReference type="SAM" id="Phobius"/>
    </source>
</evidence>
<feature type="transmembrane region" description="Helical" evidence="1">
    <location>
        <begin position="9"/>
        <end position="28"/>
    </location>
</feature>
<dbReference type="InterPro" id="IPR052336">
    <property type="entry name" value="MlaD_Phospholipid_Transporter"/>
</dbReference>
<name>A0A318N244_9PROT</name>
<organism evidence="3 4">
    <name type="scientific">Commensalibacter melissae</name>
    <dbReference type="NCBI Taxonomy" id="2070537"/>
    <lineage>
        <taxon>Bacteria</taxon>
        <taxon>Pseudomonadati</taxon>
        <taxon>Pseudomonadota</taxon>
        <taxon>Alphaproteobacteria</taxon>
        <taxon>Acetobacterales</taxon>
        <taxon>Acetobacteraceae</taxon>
    </lineage>
</organism>
<evidence type="ECO:0000259" key="2">
    <source>
        <dbReference type="Pfam" id="PF02470"/>
    </source>
</evidence>
<reference evidence="3 4" key="1">
    <citation type="submission" date="2018-05" db="EMBL/GenBank/DDBJ databases">
        <title>Reference genomes for bee gut microbiota database.</title>
        <authorList>
            <person name="Ellegaard K.M."/>
        </authorList>
    </citation>
    <scope>NUCLEOTIDE SEQUENCE [LARGE SCALE GENOMIC DNA]</scope>
    <source>
        <strain evidence="3 4">ESL0284</strain>
    </source>
</reference>
<dbReference type="Pfam" id="PF02470">
    <property type="entry name" value="MlaD"/>
    <property type="match status" value="1"/>
</dbReference>
<feature type="domain" description="Mce/MlaD" evidence="2">
    <location>
        <begin position="40"/>
        <end position="117"/>
    </location>
</feature>
<comment type="caution">
    <text evidence="3">The sequence shown here is derived from an EMBL/GenBank/DDBJ whole genome shotgun (WGS) entry which is preliminary data.</text>
</comment>
<gene>
    <name evidence="3" type="ORF">DK869_05510</name>
</gene>
<evidence type="ECO:0000313" key="3">
    <source>
        <dbReference type="EMBL" id="PXZ00844.1"/>
    </source>
</evidence>
<proteinExistence type="predicted"/>